<evidence type="ECO:0000313" key="2">
    <source>
        <dbReference type="EMBL" id="KAH3847671.1"/>
    </source>
</evidence>
<sequence>MVNGSDLHTNVQNTTIYLSCACEQLINPHLPVKVILKGYTQQFKTTKKREREREIKREERDRERERGERERE</sequence>
<reference evidence="2" key="2">
    <citation type="submission" date="2020-11" db="EMBL/GenBank/DDBJ databases">
        <authorList>
            <person name="McCartney M.A."/>
            <person name="Auch B."/>
            <person name="Kono T."/>
            <person name="Mallez S."/>
            <person name="Becker A."/>
            <person name="Gohl D.M."/>
            <person name="Silverstein K.A.T."/>
            <person name="Koren S."/>
            <person name="Bechman K.B."/>
            <person name="Herman A."/>
            <person name="Abrahante J.E."/>
            <person name="Garbe J."/>
        </authorList>
    </citation>
    <scope>NUCLEOTIDE SEQUENCE</scope>
    <source>
        <strain evidence="2">Duluth1</strain>
        <tissue evidence="2">Whole animal</tissue>
    </source>
</reference>
<accession>A0A9D4KXD5</accession>
<keyword evidence="3" id="KW-1185">Reference proteome</keyword>
<gene>
    <name evidence="2" type="ORF">DPMN_090002</name>
</gene>
<reference evidence="2" key="1">
    <citation type="journal article" date="2019" name="bioRxiv">
        <title>The Genome of the Zebra Mussel, Dreissena polymorpha: A Resource for Invasive Species Research.</title>
        <authorList>
            <person name="McCartney M.A."/>
            <person name="Auch B."/>
            <person name="Kono T."/>
            <person name="Mallez S."/>
            <person name="Zhang Y."/>
            <person name="Obille A."/>
            <person name="Becker A."/>
            <person name="Abrahante J.E."/>
            <person name="Garbe J."/>
            <person name="Badalamenti J.P."/>
            <person name="Herman A."/>
            <person name="Mangelson H."/>
            <person name="Liachko I."/>
            <person name="Sullivan S."/>
            <person name="Sone E.D."/>
            <person name="Koren S."/>
            <person name="Silverstein K.A.T."/>
            <person name="Beckman K.B."/>
            <person name="Gohl D.M."/>
        </authorList>
    </citation>
    <scope>NUCLEOTIDE SEQUENCE</scope>
    <source>
        <strain evidence="2">Duluth1</strain>
        <tissue evidence="2">Whole animal</tissue>
    </source>
</reference>
<feature type="region of interest" description="Disordered" evidence="1">
    <location>
        <begin position="43"/>
        <end position="72"/>
    </location>
</feature>
<name>A0A9D4KXD5_DREPO</name>
<proteinExistence type="predicted"/>
<evidence type="ECO:0000256" key="1">
    <source>
        <dbReference type="SAM" id="MobiDB-lite"/>
    </source>
</evidence>
<dbReference type="Proteomes" id="UP000828390">
    <property type="component" value="Unassembled WGS sequence"/>
</dbReference>
<dbReference type="EMBL" id="JAIWYP010000003">
    <property type="protein sequence ID" value="KAH3847671.1"/>
    <property type="molecule type" value="Genomic_DNA"/>
</dbReference>
<comment type="caution">
    <text evidence="2">The sequence shown here is derived from an EMBL/GenBank/DDBJ whole genome shotgun (WGS) entry which is preliminary data.</text>
</comment>
<protein>
    <submittedName>
        <fullName evidence="2">Uncharacterized protein</fullName>
    </submittedName>
</protein>
<dbReference type="AlphaFoldDB" id="A0A9D4KXD5"/>
<feature type="compositionally biased region" description="Basic and acidic residues" evidence="1">
    <location>
        <begin position="49"/>
        <end position="72"/>
    </location>
</feature>
<evidence type="ECO:0000313" key="3">
    <source>
        <dbReference type="Proteomes" id="UP000828390"/>
    </source>
</evidence>
<organism evidence="2 3">
    <name type="scientific">Dreissena polymorpha</name>
    <name type="common">Zebra mussel</name>
    <name type="synonym">Mytilus polymorpha</name>
    <dbReference type="NCBI Taxonomy" id="45954"/>
    <lineage>
        <taxon>Eukaryota</taxon>
        <taxon>Metazoa</taxon>
        <taxon>Spiralia</taxon>
        <taxon>Lophotrochozoa</taxon>
        <taxon>Mollusca</taxon>
        <taxon>Bivalvia</taxon>
        <taxon>Autobranchia</taxon>
        <taxon>Heteroconchia</taxon>
        <taxon>Euheterodonta</taxon>
        <taxon>Imparidentia</taxon>
        <taxon>Neoheterodontei</taxon>
        <taxon>Myida</taxon>
        <taxon>Dreissenoidea</taxon>
        <taxon>Dreissenidae</taxon>
        <taxon>Dreissena</taxon>
    </lineage>
</organism>